<accession>H6Q5C3</accession>
<dbReference type="GO" id="GO:0016887">
    <property type="term" value="F:ATP hydrolysis activity"/>
    <property type="evidence" value="ECO:0007669"/>
    <property type="project" value="InterPro"/>
</dbReference>
<dbReference type="eggNOG" id="COG1126">
    <property type="taxonomic scope" value="Bacteria"/>
</dbReference>
<dbReference type="Gene3D" id="3.40.50.300">
    <property type="entry name" value="P-loop containing nucleotide triphosphate hydrolases"/>
    <property type="match status" value="1"/>
</dbReference>
<name>H6Q5C3_WIGGL</name>
<sequence length="259" mass="29614">MEEKKIQDTTKVAVKFFQVYKKINKVQILNNINLNILSGKVIVICGPSGSGKSTLVRLINRLEEFDNGEIFIYGKPISNLQGNALRKLRMKIGFVFQKFNLYENLNVLNNVALSLIKIQNWEKEKAHQHAIEKLKEVGLLDKIKSYPHELSGGQQQRVAIARVLASNVQIIIFDEPTSALDPEMISEVMIVIKNLIYYKITMIVVTHEIQFAQKIADQIVFLSSGEILEKSDPKNFFSNPKHPRAKKFLKKILFPLKHT</sequence>
<evidence type="ECO:0000256" key="6">
    <source>
        <dbReference type="ARBA" id="ARBA00022840"/>
    </source>
</evidence>
<evidence type="ECO:0000256" key="7">
    <source>
        <dbReference type="ARBA" id="ARBA00022970"/>
    </source>
</evidence>
<dbReference type="InterPro" id="IPR017871">
    <property type="entry name" value="ABC_transporter-like_CS"/>
</dbReference>
<keyword evidence="8" id="KW-0472">Membrane</keyword>
<dbReference type="HOGENOM" id="CLU_000604_1_22_6"/>
<proteinExistence type="inferred from homology"/>
<dbReference type="InterPro" id="IPR050086">
    <property type="entry name" value="MetN_ABC_transporter-like"/>
</dbReference>
<protein>
    <submittedName>
        <fullName evidence="10">GlnQ family glutamine transport ATP-binding protein</fullName>
    </submittedName>
</protein>
<dbReference type="OrthoDB" id="9802264at2"/>
<evidence type="ECO:0000256" key="2">
    <source>
        <dbReference type="ARBA" id="ARBA00006526"/>
    </source>
</evidence>
<dbReference type="Proteomes" id="UP000009061">
    <property type="component" value="Chromosome"/>
</dbReference>
<evidence type="ECO:0000256" key="5">
    <source>
        <dbReference type="ARBA" id="ARBA00022741"/>
    </source>
</evidence>
<dbReference type="SMART" id="SM00382">
    <property type="entry name" value="AAA"/>
    <property type="match status" value="1"/>
</dbReference>
<evidence type="ECO:0000313" key="10">
    <source>
        <dbReference type="EMBL" id="AFA41408.1"/>
    </source>
</evidence>
<dbReference type="STRING" id="1142511.WIGMOR_0594"/>
<dbReference type="InterPro" id="IPR003439">
    <property type="entry name" value="ABC_transporter-like_ATP-bd"/>
</dbReference>
<evidence type="ECO:0000256" key="8">
    <source>
        <dbReference type="ARBA" id="ARBA00023136"/>
    </source>
</evidence>
<keyword evidence="3" id="KW-0813">Transport</keyword>
<evidence type="ECO:0000259" key="9">
    <source>
        <dbReference type="PROSITE" id="PS50893"/>
    </source>
</evidence>
<keyword evidence="4" id="KW-1003">Cell membrane</keyword>
<reference evidence="10 11" key="1">
    <citation type="journal article" date="2012" name="MBio">
        <title>Insight into the transmission biology and species-specific functional capabilities of tsetse (Diptera: glossinidae) obligate symbiont wigglesworthia.</title>
        <authorList>
            <person name="Rio R.V."/>
            <person name="Symula R.E."/>
            <person name="Wang J."/>
            <person name="Lohs C."/>
            <person name="Wu Y.N."/>
            <person name="Snyder A.K."/>
            <person name="Bjornson R.D."/>
            <person name="Oshima K."/>
            <person name="Biehl B.S."/>
            <person name="Perna N.T."/>
            <person name="Hattori M."/>
            <person name="Aksoy S."/>
        </authorList>
    </citation>
    <scope>NUCLEOTIDE SEQUENCE [LARGE SCALE GENOMIC DNA]</scope>
    <source>
        <strain evidence="10">WGM</strain>
    </source>
</reference>
<keyword evidence="11" id="KW-1185">Reference proteome</keyword>
<dbReference type="SUPFAM" id="SSF52540">
    <property type="entry name" value="P-loop containing nucleoside triphosphate hydrolases"/>
    <property type="match status" value="1"/>
</dbReference>
<dbReference type="KEGG" id="wgl:WIGMOR_0594"/>
<dbReference type="PANTHER" id="PTHR43166:SF9">
    <property type="entry name" value="GLUTAMATE_ASPARTATE IMPORT ATP-BINDING PROTEIN GLTL"/>
    <property type="match status" value="1"/>
</dbReference>
<dbReference type="EMBL" id="CP003315">
    <property type="protein sequence ID" value="AFA41408.1"/>
    <property type="molecule type" value="Genomic_DNA"/>
</dbReference>
<dbReference type="RefSeq" id="WP_014354347.1">
    <property type="nucleotide sequence ID" value="NC_016893.1"/>
</dbReference>
<evidence type="ECO:0000313" key="11">
    <source>
        <dbReference type="Proteomes" id="UP000009061"/>
    </source>
</evidence>
<evidence type="ECO:0000256" key="3">
    <source>
        <dbReference type="ARBA" id="ARBA00022448"/>
    </source>
</evidence>
<dbReference type="PIRSF" id="PIRSF039085">
    <property type="entry name" value="ABC_ATPase_HisP"/>
    <property type="match status" value="1"/>
</dbReference>
<dbReference type="InterPro" id="IPR003593">
    <property type="entry name" value="AAA+_ATPase"/>
</dbReference>
<dbReference type="Pfam" id="PF00005">
    <property type="entry name" value="ABC_tran"/>
    <property type="match status" value="1"/>
</dbReference>
<dbReference type="InterPro" id="IPR030679">
    <property type="entry name" value="ABC_ATPase_HisP-typ"/>
</dbReference>
<dbReference type="GO" id="GO:0005886">
    <property type="term" value="C:plasma membrane"/>
    <property type="evidence" value="ECO:0007669"/>
    <property type="project" value="UniProtKB-SubCell"/>
</dbReference>
<evidence type="ECO:0000256" key="4">
    <source>
        <dbReference type="ARBA" id="ARBA00022475"/>
    </source>
</evidence>
<keyword evidence="7" id="KW-0029">Amino-acid transport</keyword>
<dbReference type="InterPro" id="IPR027417">
    <property type="entry name" value="P-loop_NTPase"/>
</dbReference>
<dbReference type="GO" id="GO:0015424">
    <property type="term" value="F:ABC-type amino acid transporter activity"/>
    <property type="evidence" value="ECO:0007669"/>
    <property type="project" value="InterPro"/>
</dbReference>
<dbReference type="AlphaFoldDB" id="H6Q5C3"/>
<dbReference type="PANTHER" id="PTHR43166">
    <property type="entry name" value="AMINO ACID IMPORT ATP-BINDING PROTEIN"/>
    <property type="match status" value="1"/>
</dbReference>
<comment type="subcellular location">
    <subcellularLocation>
        <location evidence="1">Cell inner membrane</location>
        <topology evidence="1">Peripheral membrane protein</topology>
    </subcellularLocation>
</comment>
<keyword evidence="5" id="KW-0547">Nucleotide-binding</keyword>
<dbReference type="PROSITE" id="PS50893">
    <property type="entry name" value="ABC_TRANSPORTER_2"/>
    <property type="match status" value="1"/>
</dbReference>
<feature type="domain" description="ABC transporter" evidence="9">
    <location>
        <begin position="14"/>
        <end position="249"/>
    </location>
</feature>
<organism evidence="10 11">
    <name type="scientific">Wigglesworthia glossinidia endosymbiont of Glossina morsitans morsitans</name>
    <name type="common">Yale colony</name>
    <dbReference type="NCBI Taxonomy" id="1142511"/>
    <lineage>
        <taxon>Bacteria</taxon>
        <taxon>Pseudomonadati</taxon>
        <taxon>Pseudomonadota</taxon>
        <taxon>Gammaproteobacteria</taxon>
        <taxon>Enterobacterales</taxon>
        <taxon>Erwiniaceae</taxon>
        <taxon>Wigglesworthia</taxon>
    </lineage>
</organism>
<keyword evidence="6 10" id="KW-0067">ATP-binding</keyword>
<comment type="similarity">
    <text evidence="2">Belongs to the ABC transporter superfamily. Drug exporter-2 (TC 3.A.1.117) family.</text>
</comment>
<dbReference type="PROSITE" id="PS00211">
    <property type="entry name" value="ABC_TRANSPORTER_1"/>
    <property type="match status" value="1"/>
</dbReference>
<dbReference type="GO" id="GO:0005524">
    <property type="term" value="F:ATP binding"/>
    <property type="evidence" value="ECO:0007669"/>
    <property type="project" value="UniProtKB-KW"/>
</dbReference>
<gene>
    <name evidence="10" type="ORF">WIGMOR_0594</name>
</gene>
<evidence type="ECO:0000256" key="1">
    <source>
        <dbReference type="ARBA" id="ARBA00004417"/>
    </source>
</evidence>